<protein>
    <submittedName>
        <fullName evidence="2">Uncharacterized protein</fullName>
    </submittedName>
</protein>
<gene>
    <name evidence="2" type="ORF">OH76DRAFT_444905</name>
</gene>
<feature type="region of interest" description="Disordered" evidence="1">
    <location>
        <begin position="56"/>
        <end position="82"/>
    </location>
</feature>
<dbReference type="AlphaFoldDB" id="A0A371DCZ6"/>
<sequence length="164" mass="18080">MSQTGCRRQPVCAHDHNNRATCARDSCRRTVQYRPTPTPRPMVKKRNTRYLAPGALVSSREKSRQAVQAERGWTRGAGSTLSSPSIKEYISASGHTNARRGIRNPDVLVGRELPALCPPASVQHLLLVAAVAVRTALPSCTFERGIRCQRGMGRLFSRRTRSSA</sequence>
<dbReference type="EMBL" id="KZ857399">
    <property type="protein sequence ID" value="RDX50398.1"/>
    <property type="molecule type" value="Genomic_DNA"/>
</dbReference>
<evidence type="ECO:0000313" key="3">
    <source>
        <dbReference type="Proteomes" id="UP000256964"/>
    </source>
</evidence>
<name>A0A371DCZ6_9APHY</name>
<evidence type="ECO:0000256" key="1">
    <source>
        <dbReference type="SAM" id="MobiDB-lite"/>
    </source>
</evidence>
<accession>A0A371DCZ6</accession>
<organism evidence="2 3">
    <name type="scientific">Lentinus brumalis</name>
    <dbReference type="NCBI Taxonomy" id="2498619"/>
    <lineage>
        <taxon>Eukaryota</taxon>
        <taxon>Fungi</taxon>
        <taxon>Dikarya</taxon>
        <taxon>Basidiomycota</taxon>
        <taxon>Agaricomycotina</taxon>
        <taxon>Agaricomycetes</taxon>
        <taxon>Polyporales</taxon>
        <taxon>Polyporaceae</taxon>
        <taxon>Lentinus</taxon>
    </lineage>
</organism>
<evidence type="ECO:0000313" key="2">
    <source>
        <dbReference type="EMBL" id="RDX50398.1"/>
    </source>
</evidence>
<reference evidence="2 3" key="1">
    <citation type="journal article" date="2018" name="Biotechnol. Biofuels">
        <title>Integrative visual omics of the white-rot fungus Polyporus brumalis exposes the biotechnological potential of its oxidative enzymes for delignifying raw plant biomass.</title>
        <authorList>
            <person name="Miyauchi S."/>
            <person name="Rancon A."/>
            <person name="Drula E."/>
            <person name="Hage H."/>
            <person name="Chaduli D."/>
            <person name="Favel A."/>
            <person name="Grisel S."/>
            <person name="Henrissat B."/>
            <person name="Herpoel-Gimbert I."/>
            <person name="Ruiz-Duenas F.J."/>
            <person name="Chevret D."/>
            <person name="Hainaut M."/>
            <person name="Lin J."/>
            <person name="Wang M."/>
            <person name="Pangilinan J."/>
            <person name="Lipzen A."/>
            <person name="Lesage-Meessen L."/>
            <person name="Navarro D."/>
            <person name="Riley R."/>
            <person name="Grigoriev I.V."/>
            <person name="Zhou S."/>
            <person name="Raouche S."/>
            <person name="Rosso M.N."/>
        </authorList>
    </citation>
    <scope>NUCLEOTIDE SEQUENCE [LARGE SCALE GENOMIC DNA]</scope>
    <source>
        <strain evidence="2 3">BRFM 1820</strain>
    </source>
</reference>
<dbReference type="Proteomes" id="UP000256964">
    <property type="component" value="Unassembled WGS sequence"/>
</dbReference>
<proteinExistence type="predicted"/>
<keyword evidence="3" id="KW-1185">Reference proteome</keyword>